<sequence length="59" mass="6573">MLGNQPNGFEPQLINGRFQTTAFPFLSPVEKLAVFFPSFFLAILSIINKAMIKILKGIC</sequence>
<accession>D1P7T2</accession>
<keyword evidence="1" id="KW-0472">Membrane</keyword>
<keyword evidence="1" id="KW-1133">Transmembrane helix</keyword>
<evidence type="ECO:0000313" key="3">
    <source>
        <dbReference type="Proteomes" id="UP000005512"/>
    </source>
</evidence>
<dbReference type="HOGENOM" id="CLU_2957045_0_0_6"/>
<dbReference type="Proteomes" id="UP000005512">
    <property type="component" value="Unassembled WGS sequence"/>
</dbReference>
<evidence type="ECO:0000256" key="1">
    <source>
        <dbReference type="SAM" id="Phobius"/>
    </source>
</evidence>
<keyword evidence="3" id="KW-1185">Reference proteome</keyword>
<reference evidence="2" key="1">
    <citation type="submission" date="2009-12" db="EMBL/GenBank/DDBJ databases">
        <authorList>
            <person name="Weinstock G."/>
            <person name="Sodergren E."/>
            <person name="Clifton S."/>
            <person name="Fulton L."/>
            <person name="Fulton B."/>
            <person name="Courtney L."/>
            <person name="Fronick C."/>
            <person name="Harrison M."/>
            <person name="Strong C."/>
            <person name="Farmer C."/>
            <person name="Delahaunty K."/>
            <person name="Markovic C."/>
            <person name="Hall O."/>
            <person name="Minx P."/>
            <person name="Tomlinson C."/>
            <person name="Mitreva M."/>
            <person name="Nelson J."/>
            <person name="Hou S."/>
            <person name="Wollam A."/>
            <person name="Pepin K.H."/>
            <person name="Johnson M."/>
            <person name="Bhonagiri V."/>
            <person name="Nash W.E."/>
            <person name="Warren W."/>
            <person name="Chinwalla A."/>
            <person name="Mardis E.R."/>
            <person name="Wilson R.K."/>
        </authorList>
    </citation>
    <scope>NUCLEOTIDE SEQUENCE [LARGE SCALE GENOMIC DNA]</scope>
    <source>
        <strain evidence="2">DSM 4541</strain>
    </source>
</reference>
<dbReference type="STRING" id="500637.PROVRUST_08305"/>
<protein>
    <submittedName>
        <fullName evidence="2">Uncharacterized protein</fullName>
    </submittedName>
</protein>
<organism evidence="2 3">
    <name type="scientific">Providencia rustigianii DSM 4541</name>
    <dbReference type="NCBI Taxonomy" id="500637"/>
    <lineage>
        <taxon>Bacteria</taxon>
        <taxon>Pseudomonadati</taxon>
        <taxon>Pseudomonadota</taxon>
        <taxon>Gammaproteobacteria</taxon>
        <taxon>Enterobacterales</taxon>
        <taxon>Morganellaceae</taxon>
        <taxon>Providencia</taxon>
    </lineage>
</organism>
<feature type="transmembrane region" description="Helical" evidence="1">
    <location>
        <begin position="32"/>
        <end position="52"/>
    </location>
</feature>
<dbReference type="AlphaFoldDB" id="D1P7T2"/>
<proteinExistence type="predicted"/>
<gene>
    <name evidence="2" type="ORF">PROVRUST_08305</name>
</gene>
<keyword evidence="1" id="KW-0812">Transmembrane</keyword>
<dbReference type="EMBL" id="ABXV02000060">
    <property type="protein sequence ID" value="EFB70603.1"/>
    <property type="molecule type" value="Genomic_DNA"/>
</dbReference>
<name>D1P7T2_9GAMM</name>
<comment type="caution">
    <text evidence="2">The sequence shown here is derived from an EMBL/GenBank/DDBJ whole genome shotgun (WGS) entry which is preliminary data.</text>
</comment>
<evidence type="ECO:0000313" key="2">
    <source>
        <dbReference type="EMBL" id="EFB70603.1"/>
    </source>
</evidence>